<dbReference type="Proteomes" id="UP000050816">
    <property type="component" value="Unassembled WGS sequence"/>
</dbReference>
<protein>
    <submittedName>
        <fullName evidence="1">Uncharacterized protein</fullName>
    </submittedName>
</protein>
<reference evidence="1 2" key="1">
    <citation type="journal article" date="2015" name="Genome Announc.">
        <title>Expanding the biotechnology potential of lactobacilli through comparative genomics of 213 strains and associated genera.</title>
        <authorList>
            <person name="Sun Z."/>
            <person name="Harris H.M."/>
            <person name="McCann A."/>
            <person name="Guo C."/>
            <person name="Argimon S."/>
            <person name="Zhang W."/>
            <person name="Yang X."/>
            <person name="Jeffery I.B."/>
            <person name="Cooney J.C."/>
            <person name="Kagawa T.F."/>
            <person name="Liu W."/>
            <person name="Song Y."/>
            <person name="Salvetti E."/>
            <person name="Wrobel A."/>
            <person name="Rasinkangas P."/>
            <person name="Parkhill J."/>
            <person name="Rea M.C."/>
            <person name="O'Sullivan O."/>
            <person name="Ritari J."/>
            <person name="Douillard F.P."/>
            <person name="Paul Ross R."/>
            <person name="Yang R."/>
            <person name="Briner A.E."/>
            <person name="Felis G.E."/>
            <person name="de Vos W.M."/>
            <person name="Barrangou R."/>
            <person name="Klaenhammer T.R."/>
            <person name="Caufield P.W."/>
            <person name="Cui Y."/>
            <person name="Zhang H."/>
            <person name="O'Toole P.W."/>
        </authorList>
    </citation>
    <scope>NUCLEOTIDE SEQUENCE [LARGE SCALE GENOMIC DNA]</scope>
    <source>
        <strain evidence="1 2">DSM 15946</strain>
    </source>
</reference>
<dbReference type="AlphaFoldDB" id="A0A0R1U459"/>
<organism evidence="1 2">
    <name type="scientific">Limosilactobacillus ingluviei DSM 15946</name>
    <dbReference type="NCBI Taxonomy" id="1423760"/>
    <lineage>
        <taxon>Bacteria</taxon>
        <taxon>Bacillati</taxon>
        <taxon>Bacillota</taxon>
        <taxon>Bacilli</taxon>
        <taxon>Lactobacillales</taxon>
        <taxon>Lactobacillaceae</taxon>
        <taxon>Limosilactobacillus</taxon>
    </lineage>
</organism>
<dbReference type="RefSeq" id="WP_056955585.1">
    <property type="nucleotide sequence ID" value="NZ_AZFK01000087.1"/>
</dbReference>
<dbReference type="EMBL" id="AZFK01000087">
    <property type="protein sequence ID" value="KRL87822.1"/>
    <property type="molecule type" value="Genomic_DNA"/>
</dbReference>
<accession>A0A0R1U459</accession>
<evidence type="ECO:0000313" key="1">
    <source>
        <dbReference type="EMBL" id="KRL87822.1"/>
    </source>
</evidence>
<sequence>MQTQNIEALEGQALEGISKLHNQLGLLIMKQNFDTQDHLDELIAVKFGAEMLAKNLGIVINQIFLAIEEDDL</sequence>
<gene>
    <name evidence="1" type="ORF">FC43_GL000925</name>
</gene>
<name>A0A0R1U459_9LACO</name>
<proteinExistence type="predicted"/>
<evidence type="ECO:0000313" key="2">
    <source>
        <dbReference type="Proteomes" id="UP000050816"/>
    </source>
</evidence>
<comment type="caution">
    <text evidence="1">The sequence shown here is derived from an EMBL/GenBank/DDBJ whole genome shotgun (WGS) entry which is preliminary data.</text>
</comment>
<dbReference type="PATRIC" id="fig|1423760.3.peg.952"/>